<comment type="caution">
    <text evidence="2">The sequence shown here is derived from an EMBL/GenBank/DDBJ whole genome shotgun (WGS) entry which is preliminary data.</text>
</comment>
<protein>
    <submittedName>
        <fullName evidence="2">Uncharacterized protein</fullName>
    </submittedName>
</protein>
<dbReference type="EMBL" id="MEUJ01000004">
    <property type="protein sequence ID" value="OGC40164.1"/>
    <property type="molecule type" value="Genomic_DNA"/>
</dbReference>
<proteinExistence type="predicted"/>
<dbReference type="Proteomes" id="UP000179242">
    <property type="component" value="Unassembled WGS sequence"/>
</dbReference>
<evidence type="ECO:0000313" key="3">
    <source>
        <dbReference type="Proteomes" id="UP000179242"/>
    </source>
</evidence>
<evidence type="ECO:0000313" key="2">
    <source>
        <dbReference type="EMBL" id="OGC40164.1"/>
    </source>
</evidence>
<gene>
    <name evidence="2" type="ORF">A2438_02630</name>
</gene>
<evidence type="ECO:0000256" key="1">
    <source>
        <dbReference type="SAM" id="MobiDB-lite"/>
    </source>
</evidence>
<name>A0A1F4U5D0_UNCSA</name>
<feature type="compositionally biased region" description="Polar residues" evidence="1">
    <location>
        <begin position="28"/>
        <end position="37"/>
    </location>
</feature>
<sequence>MIEVKPKYGIPIYPTGKDGADGASSSGIEATQKGTSTPQKLTLARQIFSALQKEGFISKKTNPSLALIKTIASVIKDDDQDGYLDVSNLSQLAKKLAGILKKDDPEKMGNCISGLEHADRYFKDYSKMEELLDQSLFGNSKQLKEKESISKNPLYMAGKETKLISEGIKHFRSKYLLKHGKDWWRKPNLIDDFQKEMHNYLKSNFIHVWNLNDNAFAGTEITDSTLNYLSKDHLGRVRIDCRMYALISAQIFKSVGLKTSFAAGYENESGIGHAFTIAKACSDKQNTTFISSSEYVYSITSSQGKAITELDLITKIDEEETEYQSLAFASDIDKAAELALSKMPKMKSFSLLLKQVEITVNFLAKYKNSEQERLLMLYSDGKERDSEFYGRRILETLNELEKNIDKLPKDLMALTTAGTTVKIKSNELSDLIRNLRIVIFYHLNNYRPGSLSWEERNKYICIATEVENAFSYLSKIAAFKDLVAEVNKRFLAANNNRDSGRIIESP</sequence>
<organism evidence="2 3">
    <name type="scientific">candidate division WOR-1 bacterium RIFOXYC2_FULL_46_14</name>
    <dbReference type="NCBI Taxonomy" id="1802587"/>
    <lineage>
        <taxon>Bacteria</taxon>
        <taxon>Bacillati</taxon>
        <taxon>Saganbacteria</taxon>
    </lineage>
</organism>
<dbReference type="AlphaFoldDB" id="A0A1F4U5D0"/>
<reference evidence="2 3" key="1">
    <citation type="journal article" date="2016" name="Nat. Commun.">
        <title>Thousands of microbial genomes shed light on interconnected biogeochemical processes in an aquifer system.</title>
        <authorList>
            <person name="Anantharaman K."/>
            <person name="Brown C.T."/>
            <person name="Hug L.A."/>
            <person name="Sharon I."/>
            <person name="Castelle C.J."/>
            <person name="Probst A.J."/>
            <person name="Thomas B.C."/>
            <person name="Singh A."/>
            <person name="Wilkins M.J."/>
            <person name="Karaoz U."/>
            <person name="Brodie E.L."/>
            <person name="Williams K.H."/>
            <person name="Hubbard S.S."/>
            <person name="Banfield J.F."/>
        </authorList>
    </citation>
    <scope>NUCLEOTIDE SEQUENCE [LARGE SCALE GENOMIC DNA]</scope>
</reference>
<feature type="region of interest" description="Disordered" evidence="1">
    <location>
        <begin position="15"/>
        <end position="37"/>
    </location>
</feature>
<accession>A0A1F4U5D0</accession>